<dbReference type="GO" id="GO:0015661">
    <property type="term" value="F:L-lysine efflux transmembrane transporter activity"/>
    <property type="evidence" value="ECO:0007669"/>
    <property type="project" value="InterPro"/>
</dbReference>
<dbReference type="EMBL" id="VYKJ01000003">
    <property type="protein sequence ID" value="KAA9001074.1"/>
    <property type="molecule type" value="Genomic_DNA"/>
</dbReference>
<accession>A0A5J5G4D9</accession>
<dbReference type="AlphaFoldDB" id="A0A5J5G4D9"/>
<organism evidence="2 3">
    <name type="scientific">Affinibrenneria salicis</name>
    <dbReference type="NCBI Taxonomy" id="2590031"/>
    <lineage>
        <taxon>Bacteria</taxon>
        <taxon>Pseudomonadati</taxon>
        <taxon>Pseudomonadota</taxon>
        <taxon>Gammaproteobacteria</taxon>
        <taxon>Enterobacterales</taxon>
        <taxon>Pectobacteriaceae</taxon>
        <taxon>Affinibrenneria</taxon>
    </lineage>
</organism>
<feature type="transmembrane region" description="Helical" evidence="1">
    <location>
        <begin position="206"/>
        <end position="228"/>
    </location>
</feature>
<dbReference type="Pfam" id="PF03956">
    <property type="entry name" value="Lys_export"/>
    <property type="match status" value="1"/>
</dbReference>
<dbReference type="OrthoDB" id="5451742at2"/>
<feature type="transmembrane region" description="Helical" evidence="1">
    <location>
        <begin position="68"/>
        <end position="87"/>
    </location>
</feature>
<evidence type="ECO:0000313" key="3">
    <source>
        <dbReference type="Proteomes" id="UP000335415"/>
    </source>
</evidence>
<keyword evidence="1" id="KW-0812">Transmembrane</keyword>
<keyword evidence="1" id="KW-1133">Transmembrane helix</keyword>
<dbReference type="PANTHER" id="PTHR35804">
    <property type="entry name" value="LYSINE EXPORTER LYSO"/>
    <property type="match status" value="1"/>
</dbReference>
<feature type="transmembrane region" description="Helical" evidence="1">
    <location>
        <begin position="165"/>
        <end position="186"/>
    </location>
</feature>
<dbReference type="Proteomes" id="UP000335415">
    <property type="component" value="Unassembled WGS sequence"/>
</dbReference>
<evidence type="ECO:0000313" key="2">
    <source>
        <dbReference type="EMBL" id="KAA9001074.1"/>
    </source>
</evidence>
<sequence length="336" mass="36692">MQHSTLPGVVICLILKDYVISLFPRRHFHPKDVDSVTWSGLLIIILPLLIGYLLPLRRAALLRLINRLLSWMVYVILFLMGISLAFLDNLGSNLLLISRYTATFLVCIIAANLLALWLLEKRRPWRPHHHQQEALPSRLHMILESLKLCAVVGGGFLLGLSHLPLLTHALAGSEYALLFLLFLVGIQLRNSGMTLRQIVINPRGMLVALVVCISALAGGVLASWLAGLPVKTGLAMASGYGWYSLSGIMLTEAYGPVLGSAAFFNDLARELLAIMLIPTLIQHRRNSALGLCGATSMDFTLPVLQRSGGTEMVPAAIVHGFLLSLLSPLLIALFSA</sequence>
<feature type="transmembrane region" description="Helical" evidence="1">
    <location>
        <begin position="36"/>
        <end position="56"/>
    </location>
</feature>
<dbReference type="GO" id="GO:0005886">
    <property type="term" value="C:plasma membrane"/>
    <property type="evidence" value="ECO:0007669"/>
    <property type="project" value="TreeGrafter"/>
</dbReference>
<reference evidence="2 3" key="1">
    <citation type="submission" date="2019-09" db="EMBL/GenBank/DDBJ databases">
        <authorList>
            <person name="Li Y."/>
        </authorList>
    </citation>
    <scope>NUCLEOTIDE SEQUENCE [LARGE SCALE GENOMIC DNA]</scope>
    <source>
        <strain evidence="2 3">L3-3HA</strain>
    </source>
</reference>
<dbReference type="PANTHER" id="PTHR35804:SF1">
    <property type="entry name" value="LYSINE EXPORTER LYSO"/>
    <property type="match status" value="1"/>
</dbReference>
<feature type="transmembrane region" description="Helical" evidence="1">
    <location>
        <begin position="316"/>
        <end position="334"/>
    </location>
</feature>
<protein>
    <submittedName>
        <fullName evidence="2">Lysine exporter LysO family protein</fullName>
    </submittedName>
</protein>
<keyword evidence="3" id="KW-1185">Reference proteome</keyword>
<evidence type="ECO:0000256" key="1">
    <source>
        <dbReference type="SAM" id="Phobius"/>
    </source>
</evidence>
<feature type="transmembrane region" description="Helical" evidence="1">
    <location>
        <begin position="240"/>
        <end position="265"/>
    </location>
</feature>
<proteinExistence type="predicted"/>
<feature type="transmembrane region" description="Helical" evidence="1">
    <location>
        <begin position="139"/>
        <end position="159"/>
    </location>
</feature>
<name>A0A5J5G4D9_9GAMM</name>
<feature type="transmembrane region" description="Helical" evidence="1">
    <location>
        <begin position="99"/>
        <end position="119"/>
    </location>
</feature>
<keyword evidence="1" id="KW-0472">Membrane</keyword>
<comment type="caution">
    <text evidence="2">The sequence shown here is derived from an EMBL/GenBank/DDBJ whole genome shotgun (WGS) entry which is preliminary data.</text>
</comment>
<gene>
    <name evidence="2" type="ORF">FJU30_07400</name>
</gene>
<dbReference type="InterPro" id="IPR005642">
    <property type="entry name" value="LysO"/>
</dbReference>